<keyword evidence="3" id="KW-0863">Zinc-finger</keyword>
<dbReference type="OrthoDB" id="2446524at2759"/>
<comment type="caution">
    <text evidence="6">The sequence shown here is derived from an EMBL/GenBank/DDBJ whole genome shotgun (WGS) entry which is preliminary data.</text>
</comment>
<dbReference type="EMBL" id="CAJVQA010023216">
    <property type="protein sequence ID" value="CAG8777481.1"/>
    <property type="molecule type" value="Genomic_DNA"/>
</dbReference>
<reference evidence="6" key="1">
    <citation type="submission" date="2021-06" db="EMBL/GenBank/DDBJ databases">
        <authorList>
            <person name="Kallberg Y."/>
            <person name="Tangrot J."/>
            <person name="Rosling A."/>
        </authorList>
    </citation>
    <scope>NUCLEOTIDE SEQUENCE</scope>
    <source>
        <strain evidence="6">FL966</strain>
    </source>
</reference>
<name>A0A9N9NW02_9GLOM</name>
<evidence type="ECO:0000313" key="7">
    <source>
        <dbReference type="Proteomes" id="UP000789759"/>
    </source>
</evidence>
<gene>
    <name evidence="6" type="ORF">CPELLU_LOCUS16200</name>
</gene>
<keyword evidence="4" id="KW-0862">Zinc</keyword>
<keyword evidence="2" id="KW-0479">Metal-binding</keyword>
<dbReference type="SUPFAM" id="SSF140996">
    <property type="entry name" value="Hermes dimerisation domain"/>
    <property type="match status" value="1"/>
</dbReference>
<dbReference type="PANTHER" id="PTHR46481:SF10">
    <property type="entry name" value="ZINC FINGER BED DOMAIN-CONTAINING PROTEIN 39"/>
    <property type="match status" value="1"/>
</dbReference>
<protein>
    <submittedName>
        <fullName evidence="6">12142_t:CDS:1</fullName>
    </submittedName>
</protein>
<dbReference type="Proteomes" id="UP000789759">
    <property type="component" value="Unassembled WGS sequence"/>
</dbReference>
<evidence type="ECO:0000313" key="6">
    <source>
        <dbReference type="EMBL" id="CAG8777481.1"/>
    </source>
</evidence>
<feature type="non-terminal residue" evidence="6">
    <location>
        <position position="1"/>
    </location>
</feature>
<organism evidence="6 7">
    <name type="scientific">Cetraspora pellucida</name>
    <dbReference type="NCBI Taxonomy" id="1433469"/>
    <lineage>
        <taxon>Eukaryota</taxon>
        <taxon>Fungi</taxon>
        <taxon>Fungi incertae sedis</taxon>
        <taxon>Mucoromycota</taxon>
        <taxon>Glomeromycotina</taxon>
        <taxon>Glomeromycetes</taxon>
        <taxon>Diversisporales</taxon>
        <taxon>Gigasporaceae</taxon>
        <taxon>Cetraspora</taxon>
    </lineage>
</organism>
<dbReference type="GO" id="GO:0005634">
    <property type="term" value="C:nucleus"/>
    <property type="evidence" value="ECO:0007669"/>
    <property type="project" value="UniProtKB-SubCell"/>
</dbReference>
<evidence type="ECO:0000256" key="1">
    <source>
        <dbReference type="ARBA" id="ARBA00004123"/>
    </source>
</evidence>
<keyword evidence="7" id="KW-1185">Reference proteome</keyword>
<proteinExistence type="predicted"/>
<evidence type="ECO:0000256" key="2">
    <source>
        <dbReference type="ARBA" id="ARBA00022723"/>
    </source>
</evidence>
<dbReference type="InterPro" id="IPR052035">
    <property type="entry name" value="ZnF_BED_domain_contain"/>
</dbReference>
<sequence length="358" mass="42624">EQIEQITASIKSAEIIMNTNKIVAMLLRWIIYNQQPFFVIENKKFNDLVAILNPWYKLPSRQTISIKIQELYEKQYENLKNYFKNHDSKMTYTHQAYMLITFHWIDNKWKMYHILLDLVPLHERHTGKTIANTVYNTINYFDLEENIISVTTDNASNMDIFKYEFEWLLFENHGNILFHYVRFKDGLDEVGLSIKKVREFTSSICSSQNLTYTMIEKLCKIRDITDILVTSNPSLRNTYPTDDDWEELDMIVELLKLIYYATNLLFSSSYLTLEDLHMIFLIIIHTINEAQNKNKKYWDELKETFYESVVLDPNNKLIYFCKSYGVVTNNDSILKEYLVLPVEEVDVLDYWKVKSTDS</sequence>
<accession>A0A9N9NW02</accession>
<dbReference type="GO" id="GO:0008270">
    <property type="term" value="F:zinc ion binding"/>
    <property type="evidence" value="ECO:0007669"/>
    <property type="project" value="UniProtKB-KW"/>
</dbReference>
<evidence type="ECO:0000256" key="5">
    <source>
        <dbReference type="ARBA" id="ARBA00023242"/>
    </source>
</evidence>
<dbReference type="SUPFAM" id="SSF53098">
    <property type="entry name" value="Ribonuclease H-like"/>
    <property type="match status" value="1"/>
</dbReference>
<evidence type="ECO:0000256" key="3">
    <source>
        <dbReference type="ARBA" id="ARBA00022771"/>
    </source>
</evidence>
<dbReference type="AlphaFoldDB" id="A0A9N9NW02"/>
<comment type="subcellular location">
    <subcellularLocation>
        <location evidence="1">Nucleus</location>
    </subcellularLocation>
</comment>
<evidence type="ECO:0000256" key="4">
    <source>
        <dbReference type="ARBA" id="ARBA00022833"/>
    </source>
</evidence>
<dbReference type="PANTHER" id="PTHR46481">
    <property type="entry name" value="ZINC FINGER BED DOMAIN-CONTAINING PROTEIN 4"/>
    <property type="match status" value="1"/>
</dbReference>
<dbReference type="InterPro" id="IPR012337">
    <property type="entry name" value="RNaseH-like_sf"/>
</dbReference>
<keyword evidence="5" id="KW-0539">Nucleus</keyword>